<keyword evidence="4" id="KW-1185">Reference proteome</keyword>
<dbReference type="InterPro" id="IPR029069">
    <property type="entry name" value="HotDog_dom_sf"/>
</dbReference>
<dbReference type="RefSeq" id="WP_048194023.1">
    <property type="nucleotide sequence ID" value="NZ_CAAGSM010000003.1"/>
</dbReference>
<dbReference type="PANTHER" id="PTHR31793">
    <property type="entry name" value="4-HYDROXYBENZOYL-COA THIOESTERASE FAMILY MEMBER"/>
    <property type="match status" value="1"/>
</dbReference>
<dbReference type="AlphaFoldDB" id="A0A099T0Y1"/>
<protein>
    <submittedName>
        <fullName evidence="3">Thioesterase</fullName>
    </submittedName>
</protein>
<dbReference type="Proteomes" id="UP000029859">
    <property type="component" value="Unassembled WGS sequence"/>
</dbReference>
<evidence type="ECO:0000313" key="4">
    <source>
        <dbReference type="Proteomes" id="UP000029859"/>
    </source>
</evidence>
<reference evidence="3 4" key="1">
    <citation type="submission" date="2014-09" db="EMBL/GenBank/DDBJ databases">
        <title>Draft genome sequence of an obligately methylotrophic methanogen, Methanococcoides methylutens, isolated from marine sediment.</title>
        <authorList>
            <person name="Guan Y."/>
            <person name="Ngugi D.K."/>
            <person name="Blom J."/>
            <person name="Ali S."/>
            <person name="Ferry J.G."/>
            <person name="Stingl U."/>
        </authorList>
    </citation>
    <scope>NUCLEOTIDE SEQUENCE [LARGE SCALE GENOMIC DNA]</scope>
    <source>
        <strain evidence="3 4">DSM 2657</strain>
    </source>
</reference>
<evidence type="ECO:0000256" key="1">
    <source>
        <dbReference type="ARBA" id="ARBA00005953"/>
    </source>
</evidence>
<accession>A0A099T0Y1</accession>
<comment type="caution">
    <text evidence="3">The sequence shown here is derived from an EMBL/GenBank/DDBJ whole genome shotgun (WGS) entry which is preliminary data.</text>
</comment>
<name>A0A099T0Y1_METMT</name>
<organism evidence="3 4">
    <name type="scientific">Methanococcoides methylutens</name>
    <dbReference type="NCBI Taxonomy" id="2226"/>
    <lineage>
        <taxon>Archaea</taxon>
        <taxon>Methanobacteriati</taxon>
        <taxon>Methanobacteriota</taxon>
        <taxon>Stenosarchaea group</taxon>
        <taxon>Methanomicrobia</taxon>
        <taxon>Methanosarcinales</taxon>
        <taxon>Methanosarcinaceae</taxon>
        <taxon>Methanococcoides</taxon>
    </lineage>
</organism>
<dbReference type="CDD" id="cd00586">
    <property type="entry name" value="4HBT"/>
    <property type="match status" value="1"/>
</dbReference>
<evidence type="ECO:0000313" key="3">
    <source>
        <dbReference type="EMBL" id="KGK98835.1"/>
    </source>
</evidence>
<dbReference type="Pfam" id="PF13279">
    <property type="entry name" value="4HBT_2"/>
    <property type="match status" value="1"/>
</dbReference>
<gene>
    <name evidence="3" type="ORF">LI82_05935</name>
</gene>
<dbReference type="PANTHER" id="PTHR31793:SF27">
    <property type="entry name" value="NOVEL THIOESTERASE SUPERFAMILY DOMAIN AND SAPOSIN A-TYPE DOMAIN CONTAINING PROTEIN (0610012H03RIK)"/>
    <property type="match status" value="1"/>
</dbReference>
<keyword evidence="2" id="KW-0378">Hydrolase</keyword>
<dbReference type="GO" id="GO:0047617">
    <property type="term" value="F:fatty acyl-CoA hydrolase activity"/>
    <property type="evidence" value="ECO:0007669"/>
    <property type="project" value="TreeGrafter"/>
</dbReference>
<proteinExistence type="inferred from homology"/>
<dbReference type="EMBL" id="JRHO01000010">
    <property type="protein sequence ID" value="KGK98835.1"/>
    <property type="molecule type" value="Genomic_DNA"/>
</dbReference>
<dbReference type="InterPro" id="IPR050563">
    <property type="entry name" value="4-hydroxybenzoyl-CoA_TE"/>
</dbReference>
<dbReference type="Gene3D" id="3.10.129.10">
    <property type="entry name" value="Hotdog Thioesterase"/>
    <property type="match status" value="1"/>
</dbReference>
<comment type="similarity">
    <text evidence="1">Belongs to the 4-hydroxybenzoyl-CoA thioesterase family.</text>
</comment>
<dbReference type="OrthoDB" id="56956at2157"/>
<evidence type="ECO:0000256" key="2">
    <source>
        <dbReference type="ARBA" id="ARBA00022801"/>
    </source>
</evidence>
<dbReference type="SUPFAM" id="SSF54637">
    <property type="entry name" value="Thioesterase/thiol ester dehydrase-isomerase"/>
    <property type="match status" value="1"/>
</dbReference>
<sequence length="133" mass="15354">MFVTTVTPRFGDIDGLGHVNNTVLPEWFELARNPLFRMFSPNLDLNHEKWNLIMARIDFDFLGEMFFDGDVEIRTYVQRIGNSSFTLLHEAWQKGELKTRGTAVIVHYDFINKKSVPLPDDIRGSLSEHLVAD</sequence>